<keyword evidence="1" id="KW-0472">Membrane</keyword>
<proteinExistence type="predicted"/>
<dbReference type="AlphaFoldDB" id="A0A1G2E2D2"/>
<name>A0A1G2E2D2_9BACT</name>
<sequence length="176" mass="20408">METIEGFTNSFMPFFSSAAFDDLLFYLKILFIVFGVFAIGFIIFALFKSSWLRVYVLYDAAEFFRYKPFGIKRMEKDWRKILARLDTGLESEYKLTVIEADNTMNDILKKMGYGGASLEESLEKLTVATLSNIEELKEAHQIRNNIVRDPDYKLTLDETKKALGIYEKALRDLDAF</sequence>
<protein>
    <recommendedName>
        <fullName evidence="4">DUF4129 domain-containing protein</fullName>
    </recommendedName>
</protein>
<evidence type="ECO:0008006" key="4">
    <source>
        <dbReference type="Google" id="ProtNLM"/>
    </source>
</evidence>
<feature type="transmembrane region" description="Helical" evidence="1">
    <location>
        <begin position="23"/>
        <end position="47"/>
    </location>
</feature>
<comment type="caution">
    <text evidence="2">The sequence shown here is derived from an EMBL/GenBank/DDBJ whole genome shotgun (WGS) entry which is preliminary data.</text>
</comment>
<evidence type="ECO:0000313" key="2">
    <source>
        <dbReference type="EMBL" id="OGZ19308.1"/>
    </source>
</evidence>
<reference evidence="2 3" key="1">
    <citation type="journal article" date="2016" name="Nat. Commun.">
        <title>Thousands of microbial genomes shed light on interconnected biogeochemical processes in an aquifer system.</title>
        <authorList>
            <person name="Anantharaman K."/>
            <person name="Brown C.T."/>
            <person name="Hug L.A."/>
            <person name="Sharon I."/>
            <person name="Castelle C.J."/>
            <person name="Probst A.J."/>
            <person name="Thomas B.C."/>
            <person name="Singh A."/>
            <person name="Wilkins M.J."/>
            <person name="Karaoz U."/>
            <person name="Brodie E.L."/>
            <person name="Williams K.H."/>
            <person name="Hubbard S.S."/>
            <person name="Banfield J.F."/>
        </authorList>
    </citation>
    <scope>NUCLEOTIDE SEQUENCE [LARGE SCALE GENOMIC DNA]</scope>
</reference>
<keyword evidence="1" id="KW-1133">Transmembrane helix</keyword>
<accession>A0A1G2E2D2</accession>
<gene>
    <name evidence="2" type="ORF">A2Z68_01625</name>
</gene>
<organism evidence="2 3">
    <name type="scientific">Candidatus Nealsonbacteria bacterium RBG_13_38_11</name>
    <dbReference type="NCBI Taxonomy" id="1801662"/>
    <lineage>
        <taxon>Bacteria</taxon>
        <taxon>Candidatus Nealsoniibacteriota</taxon>
    </lineage>
</organism>
<keyword evidence="1" id="KW-0812">Transmembrane</keyword>
<dbReference type="Proteomes" id="UP000176662">
    <property type="component" value="Unassembled WGS sequence"/>
</dbReference>
<evidence type="ECO:0000256" key="1">
    <source>
        <dbReference type="SAM" id="Phobius"/>
    </source>
</evidence>
<dbReference type="EMBL" id="MHLX01000006">
    <property type="protein sequence ID" value="OGZ19308.1"/>
    <property type="molecule type" value="Genomic_DNA"/>
</dbReference>
<evidence type="ECO:0000313" key="3">
    <source>
        <dbReference type="Proteomes" id="UP000176662"/>
    </source>
</evidence>